<evidence type="ECO:0000256" key="2">
    <source>
        <dbReference type="ARBA" id="ARBA00023098"/>
    </source>
</evidence>
<comment type="similarity">
    <text evidence="1 4">Belongs to the enoyl-CoA hydratase/isomerase family.</text>
</comment>
<dbReference type="Pfam" id="PF00378">
    <property type="entry name" value="ECH_1"/>
    <property type="match status" value="1"/>
</dbReference>
<dbReference type="SUPFAM" id="SSF52096">
    <property type="entry name" value="ClpP/crotonase"/>
    <property type="match status" value="1"/>
</dbReference>
<proteinExistence type="inferred from homology"/>
<dbReference type="InterPro" id="IPR018376">
    <property type="entry name" value="Enoyl-CoA_hyd/isom_CS"/>
</dbReference>
<protein>
    <submittedName>
        <fullName evidence="5">Crotonase/enoyl-CoA hydratase family protein</fullName>
    </submittedName>
</protein>
<reference evidence="5 6" key="1">
    <citation type="journal article" date="2019" name="Int. J. Syst. Evol. Microbiol.">
        <title>The Global Catalogue of Microorganisms (GCM) 10K type strain sequencing project: providing services to taxonomists for standard genome sequencing and annotation.</title>
        <authorList>
            <consortium name="The Broad Institute Genomics Platform"/>
            <consortium name="The Broad Institute Genome Sequencing Center for Infectious Disease"/>
            <person name="Wu L."/>
            <person name="Ma J."/>
        </authorList>
    </citation>
    <scope>NUCLEOTIDE SEQUENCE [LARGE SCALE GENOMIC DNA]</scope>
    <source>
        <strain evidence="5 6">JCM 16009</strain>
    </source>
</reference>
<evidence type="ECO:0000313" key="5">
    <source>
        <dbReference type="EMBL" id="GAA1859101.1"/>
    </source>
</evidence>
<evidence type="ECO:0000256" key="3">
    <source>
        <dbReference type="ARBA" id="ARBA00023239"/>
    </source>
</evidence>
<dbReference type="InterPro" id="IPR014748">
    <property type="entry name" value="Enoyl-CoA_hydra_C"/>
</dbReference>
<dbReference type="Gene3D" id="1.10.12.10">
    <property type="entry name" value="Lyase 2-enoyl-coa Hydratase, Chain A, domain 2"/>
    <property type="match status" value="1"/>
</dbReference>
<sequence>MATDHLLYREDGSVATLTLNRPEVHNAISAEMREALYGRLTEFEASPRLRVAVVTGAGDRAFCAGADLGKLIPAVAAAGRPDDTAADGTARRPFLGITKPVIAAINGHALAGGMELVLGTDIRIASEHATFGLPEPRWGLAPFGGSHVRLPQQIPWARAMEILLVGDRMSAAEAQAIGLVNRVVPHEELLTTAYVLAERICENGPLAVRRIKQTVLAAYNRPWEEAFAIESRSSEVILASADAAEGPKAFLEKRAPRFTGR</sequence>
<evidence type="ECO:0000256" key="4">
    <source>
        <dbReference type="RuleBase" id="RU003707"/>
    </source>
</evidence>
<dbReference type="PROSITE" id="PS00166">
    <property type="entry name" value="ENOYL_COA_HYDRATASE"/>
    <property type="match status" value="1"/>
</dbReference>
<keyword evidence="6" id="KW-1185">Reference proteome</keyword>
<keyword evidence="3" id="KW-0456">Lyase</keyword>
<dbReference type="RefSeq" id="WP_344420172.1">
    <property type="nucleotide sequence ID" value="NZ_BAAAQK010000017.1"/>
</dbReference>
<dbReference type="EMBL" id="BAAAQK010000017">
    <property type="protein sequence ID" value="GAA1859101.1"/>
    <property type="molecule type" value="Genomic_DNA"/>
</dbReference>
<dbReference type="InterPro" id="IPR029045">
    <property type="entry name" value="ClpP/crotonase-like_dom_sf"/>
</dbReference>
<dbReference type="PANTHER" id="PTHR11941">
    <property type="entry name" value="ENOYL-COA HYDRATASE-RELATED"/>
    <property type="match status" value="1"/>
</dbReference>
<dbReference type="Proteomes" id="UP001500449">
    <property type="component" value="Unassembled WGS sequence"/>
</dbReference>
<evidence type="ECO:0000256" key="1">
    <source>
        <dbReference type="ARBA" id="ARBA00005254"/>
    </source>
</evidence>
<dbReference type="Gene3D" id="3.90.226.10">
    <property type="entry name" value="2-enoyl-CoA Hydratase, Chain A, domain 1"/>
    <property type="match status" value="1"/>
</dbReference>
<dbReference type="CDD" id="cd06558">
    <property type="entry name" value="crotonase-like"/>
    <property type="match status" value="1"/>
</dbReference>
<name>A0ABN2NAU5_9PSEU</name>
<keyword evidence="2" id="KW-0443">Lipid metabolism</keyword>
<gene>
    <name evidence="5" type="ORF">GCM10009836_44150</name>
</gene>
<accession>A0ABN2NAU5</accession>
<comment type="caution">
    <text evidence="5">The sequence shown here is derived from an EMBL/GenBank/DDBJ whole genome shotgun (WGS) entry which is preliminary data.</text>
</comment>
<dbReference type="PANTHER" id="PTHR11941:SF169">
    <property type="entry name" value="(7AS)-7A-METHYL-1,5-DIOXO-2,3,5,6,7,7A-HEXAHYDRO-1H-INDENE-CARBOXYL-COA HYDROLASE"/>
    <property type="match status" value="1"/>
</dbReference>
<organism evidence="5 6">
    <name type="scientific">Pseudonocardia ailaonensis</name>
    <dbReference type="NCBI Taxonomy" id="367279"/>
    <lineage>
        <taxon>Bacteria</taxon>
        <taxon>Bacillati</taxon>
        <taxon>Actinomycetota</taxon>
        <taxon>Actinomycetes</taxon>
        <taxon>Pseudonocardiales</taxon>
        <taxon>Pseudonocardiaceae</taxon>
        <taxon>Pseudonocardia</taxon>
    </lineage>
</organism>
<evidence type="ECO:0000313" key="6">
    <source>
        <dbReference type="Proteomes" id="UP001500449"/>
    </source>
</evidence>
<dbReference type="InterPro" id="IPR001753">
    <property type="entry name" value="Enoyl-CoA_hydra/iso"/>
</dbReference>